<dbReference type="InterPro" id="IPR036291">
    <property type="entry name" value="NAD(P)-bd_dom_sf"/>
</dbReference>
<dbReference type="RefSeq" id="WP_249973492.1">
    <property type="nucleotide sequence ID" value="NZ_JAMFLZ010000005.1"/>
</dbReference>
<dbReference type="PROSITE" id="PS51257">
    <property type="entry name" value="PROKAR_LIPOPROTEIN"/>
    <property type="match status" value="1"/>
</dbReference>
<dbReference type="InterPro" id="IPR032459">
    <property type="entry name" value="Oxidoreduct_C"/>
</dbReference>
<dbReference type="SUPFAM" id="SSF51735">
    <property type="entry name" value="NAD(P)-binding Rossmann-fold domains"/>
    <property type="match status" value="1"/>
</dbReference>
<evidence type="ECO:0000313" key="4">
    <source>
        <dbReference type="Proteomes" id="UP001165381"/>
    </source>
</evidence>
<feature type="domain" description="Gfo/Idh/MocA-like oxidoreductase N-terminal" evidence="1">
    <location>
        <begin position="96"/>
        <end position="167"/>
    </location>
</feature>
<dbReference type="Pfam" id="PF01408">
    <property type="entry name" value="GFO_IDH_MocA"/>
    <property type="match status" value="1"/>
</dbReference>
<gene>
    <name evidence="3" type="ORF">M3P09_13175</name>
</gene>
<comment type="caution">
    <text evidence="3">The sequence shown here is derived from an EMBL/GenBank/DDBJ whole genome shotgun (WGS) entry which is preliminary data.</text>
</comment>
<organism evidence="3 4">
    <name type="scientific">Jejuia spongiicola</name>
    <dbReference type="NCBI Taxonomy" id="2942207"/>
    <lineage>
        <taxon>Bacteria</taxon>
        <taxon>Pseudomonadati</taxon>
        <taxon>Bacteroidota</taxon>
        <taxon>Flavobacteriia</taxon>
        <taxon>Flavobacteriales</taxon>
        <taxon>Flavobacteriaceae</taxon>
        <taxon>Jejuia</taxon>
    </lineage>
</organism>
<proteinExistence type="predicted"/>
<protein>
    <submittedName>
        <fullName evidence="3">Gfo/Idh/MocA family oxidoreductase</fullName>
    </submittedName>
</protein>
<feature type="domain" description="Putative oxidoreductase C-terminal" evidence="2">
    <location>
        <begin position="182"/>
        <end position="460"/>
    </location>
</feature>
<evidence type="ECO:0000259" key="1">
    <source>
        <dbReference type="Pfam" id="PF01408"/>
    </source>
</evidence>
<dbReference type="Pfam" id="PF16490">
    <property type="entry name" value="Oxidoreduct_C"/>
    <property type="match status" value="1"/>
</dbReference>
<dbReference type="EMBL" id="JAMFLZ010000005">
    <property type="protein sequence ID" value="MCL6295956.1"/>
    <property type="molecule type" value="Genomic_DNA"/>
</dbReference>
<evidence type="ECO:0000313" key="3">
    <source>
        <dbReference type="EMBL" id="MCL6295956.1"/>
    </source>
</evidence>
<name>A0ABT0QG51_9FLAO</name>
<dbReference type="Gene3D" id="3.40.50.720">
    <property type="entry name" value="NAD(P)-binding Rossmann-like Domain"/>
    <property type="match status" value="1"/>
</dbReference>
<reference evidence="3" key="1">
    <citation type="submission" date="2022-05" db="EMBL/GenBank/DDBJ databases">
        <authorList>
            <person name="Park J.-S."/>
        </authorList>
    </citation>
    <scope>NUCLEOTIDE SEQUENCE</scope>
    <source>
        <strain evidence="3">2012CJ34-3</strain>
    </source>
</reference>
<sequence length="463" mass="53119">MKYLAVIYSLFFVACIGKSENKETPKESDNNKGKITLMTLNPGHFHAALVQKSMYKQVNNNVYVYAPKGPDIKDHLARIEGFNTREENPTQWVENVYEGNDYLQKMMSEKPGNVMVVSGKNNKKIEYIKAAIDAGIHVYADKPMVINPEGFKVLENIFKTAAEKGLLVYDIMTERFEITTILQRELSMNTSVFGTLVDGTPEKPAITKESVHHFFKYVSGKPLKRPDWFFDTKQRGEGLNDVSTHLVDLVQWEAFPNVILKKSDIKIINAKHWTTSLSKKMFKKVTGADKFPDFLKKDLDGELLSINCNGSIIYKIKGKIAKTSVIWNFQAPEGTGDTHYSIMRGTKCDLIIKQGAEENYKPKLYIKMNANEDESKFEENLKTAISTTINQKYSGVKLERLDNKTWFLDIPQEYKIGHEQHFEQVTTNFLKYLKEDNMPAWEIPNMIVKYYTTSEAFKFANKN</sequence>
<evidence type="ECO:0000259" key="2">
    <source>
        <dbReference type="Pfam" id="PF16490"/>
    </source>
</evidence>
<dbReference type="Proteomes" id="UP001165381">
    <property type="component" value="Unassembled WGS sequence"/>
</dbReference>
<keyword evidence="4" id="KW-1185">Reference proteome</keyword>
<dbReference type="InterPro" id="IPR000683">
    <property type="entry name" value="Gfo/Idh/MocA-like_OxRdtase_N"/>
</dbReference>
<accession>A0ABT0QG51</accession>